<evidence type="ECO:0000256" key="5">
    <source>
        <dbReference type="SAM" id="Phobius"/>
    </source>
</evidence>
<reference evidence="7" key="1">
    <citation type="submission" date="2020-01" db="EMBL/GenBank/DDBJ databases">
        <authorList>
            <consortium name="DOE Joint Genome Institute"/>
            <person name="Haridas S."/>
            <person name="Albert R."/>
            <person name="Binder M."/>
            <person name="Bloem J."/>
            <person name="Labutti K."/>
            <person name="Salamov A."/>
            <person name="Andreopoulos B."/>
            <person name="Baker S.E."/>
            <person name="Barry K."/>
            <person name="Bills G."/>
            <person name="Bluhm B.H."/>
            <person name="Cannon C."/>
            <person name="Castanera R."/>
            <person name="Culley D.E."/>
            <person name="Daum C."/>
            <person name="Ezra D."/>
            <person name="Gonzalez J.B."/>
            <person name="Henrissat B."/>
            <person name="Kuo A."/>
            <person name="Liang C."/>
            <person name="Lipzen A."/>
            <person name="Lutzoni F."/>
            <person name="Magnuson J."/>
            <person name="Mondo S."/>
            <person name="Nolan M."/>
            <person name="Ohm R."/>
            <person name="Pangilinan J."/>
            <person name="Park H.-J."/>
            <person name="Ramirez L."/>
            <person name="Alfaro M."/>
            <person name="Sun H."/>
            <person name="Tritt A."/>
            <person name="Yoshinaga Y."/>
            <person name="Zwiers L.-H."/>
            <person name="Turgeon B.G."/>
            <person name="Goodwin S.B."/>
            <person name="Spatafora J.W."/>
            <person name="Crous P.W."/>
            <person name="Grigoriev I.V."/>
        </authorList>
    </citation>
    <scope>NUCLEOTIDE SEQUENCE</scope>
    <source>
        <strain evidence="7">IPT5</strain>
    </source>
</reference>
<feature type="transmembrane region" description="Helical" evidence="5">
    <location>
        <begin position="280"/>
        <end position="302"/>
    </location>
</feature>
<evidence type="ECO:0000259" key="6">
    <source>
        <dbReference type="Pfam" id="PF21314"/>
    </source>
</evidence>
<keyword evidence="5" id="KW-0812">Transmembrane</keyword>
<keyword evidence="1" id="KW-0597">Phosphoprotein</keyword>
<dbReference type="AlphaFoldDB" id="A0A6A7B3S5"/>
<feature type="domain" description="Epidermal growth factor receptor-like transmembrane-juxtamembrane segment" evidence="6">
    <location>
        <begin position="280"/>
        <end position="309"/>
    </location>
</feature>
<evidence type="ECO:0000256" key="3">
    <source>
        <dbReference type="ARBA" id="ARBA00022840"/>
    </source>
</evidence>
<dbReference type="Pfam" id="PF21314">
    <property type="entry name" value="TM_ErbB1"/>
    <property type="match status" value="1"/>
</dbReference>
<keyword evidence="5" id="KW-1133">Transmembrane helix</keyword>
<feature type="compositionally biased region" description="Polar residues" evidence="4">
    <location>
        <begin position="366"/>
        <end position="383"/>
    </location>
</feature>
<organism evidence="7 8">
    <name type="scientific">Plenodomus tracheiphilus IPT5</name>
    <dbReference type="NCBI Taxonomy" id="1408161"/>
    <lineage>
        <taxon>Eukaryota</taxon>
        <taxon>Fungi</taxon>
        <taxon>Dikarya</taxon>
        <taxon>Ascomycota</taxon>
        <taxon>Pezizomycotina</taxon>
        <taxon>Dothideomycetes</taxon>
        <taxon>Pleosporomycetidae</taxon>
        <taxon>Pleosporales</taxon>
        <taxon>Pleosporineae</taxon>
        <taxon>Leptosphaeriaceae</taxon>
        <taxon>Plenodomus</taxon>
    </lineage>
</organism>
<protein>
    <recommendedName>
        <fullName evidence="6">Epidermal growth factor receptor-like transmembrane-juxtamembrane segment domain-containing protein</fullName>
    </recommendedName>
</protein>
<keyword evidence="8" id="KW-1185">Reference proteome</keyword>
<dbReference type="PANTHER" id="PTHR16861:SF4">
    <property type="entry name" value="SH3 DOMAIN PROTEIN (AFU_ORTHOLOGUE AFUA_1G13610)"/>
    <property type="match status" value="1"/>
</dbReference>
<evidence type="ECO:0000256" key="4">
    <source>
        <dbReference type="SAM" id="MobiDB-lite"/>
    </source>
</evidence>
<evidence type="ECO:0000313" key="7">
    <source>
        <dbReference type="EMBL" id="KAF2849009.1"/>
    </source>
</evidence>
<dbReference type="EMBL" id="MU006314">
    <property type="protein sequence ID" value="KAF2849009.1"/>
    <property type="molecule type" value="Genomic_DNA"/>
</dbReference>
<sequence>KAPSRIVFDGKSSYWPFGFELKYRSSVSKHNHSSSVNASRRMRYNELEARQTVASSVSSLAQPTVTLALSTTFTPAASCTSNKLTLLPPPGFFIWANEPVPNGNTMTNCYPPEFLASYTSVTSKKFGSSIVPVMSPLVCPANFCTVRVTDDNYIACCPSGYSFADPATPSIRDRPYYGGTCYSDFSLSQTVTVTKYDAEGRTYVEPWVETTTTDQAFAHPIDGFAPTFPKLGCPGGVTSSSVSLSVSGSTAISSSSISSTSTAIGTNSSRKSSKASSGTIAGAVVGSLAGLVAIVAIIFFLLRRRRQQRSEPAQEVHEVADDIAKHHYEKDSQVAAAEMGSSACTHELESRPVRGDLQPVHELPSWRTSQGPVLSSSEQGKNQ</sequence>
<dbReference type="PANTHER" id="PTHR16861">
    <property type="entry name" value="GLYCOPROTEIN 38"/>
    <property type="match status" value="1"/>
</dbReference>
<dbReference type="Proteomes" id="UP000799423">
    <property type="component" value="Unassembled WGS sequence"/>
</dbReference>
<proteinExistence type="predicted"/>
<feature type="region of interest" description="Disordered" evidence="4">
    <location>
        <begin position="350"/>
        <end position="383"/>
    </location>
</feature>
<gene>
    <name evidence="7" type="ORF">T440DRAFT_400135</name>
</gene>
<keyword evidence="3" id="KW-0067">ATP-binding</keyword>
<dbReference type="GO" id="GO:0005524">
    <property type="term" value="F:ATP binding"/>
    <property type="evidence" value="ECO:0007669"/>
    <property type="project" value="UniProtKB-KW"/>
</dbReference>
<keyword evidence="5" id="KW-0472">Membrane</keyword>
<evidence type="ECO:0000256" key="2">
    <source>
        <dbReference type="ARBA" id="ARBA00022741"/>
    </source>
</evidence>
<feature type="non-terminal residue" evidence="7">
    <location>
        <position position="1"/>
    </location>
</feature>
<dbReference type="InterPro" id="IPR049328">
    <property type="entry name" value="TM_ErbB1"/>
</dbReference>
<evidence type="ECO:0000256" key="1">
    <source>
        <dbReference type="ARBA" id="ARBA00022553"/>
    </source>
</evidence>
<evidence type="ECO:0000313" key="8">
    <source>
        <dbReference type="Proteomes" id="UP000799423"/>
    </source>
</evidence>
<keyword evidence="2" id="KW-0547">Nucleotide-binding</keyword>
<dbReference type="OrthoDB" id="5985073at2759"/>
<name>A0A6A7B3S5_9PLEO</name>
<feature type="region of interest" description="Disordered" evidence="4">
    <location>
        <begin position="252"/>
        <end position="276"/>
    </location>
</feature>
<accession>A0A6A7B3S5</accession>